<comment type="cofactor">
    <cofactor evidence="1">
        <name>Fe(2+)</name>
        <dbReference type="ChEBI" id="CHEBI:29033"/>
    </cofactor>
</comment>
<keyword evidence="3" id="KW-0223">Dioxygenase</keyword>
<proteinExistence type="predicted"/>
<evidence type="ECO:0000256" key="1">
    <source>
        <dbReference type="ARBA" id="ARBA00001954"/>
    </source>
</evidence>
<reference evidence="3" key="1">
    <citation type="submission" date="2021-01" db="EMBL/GenBank/DDBJ databases">
        <title>Fulvivirga kasyanovii gen. nov., sp nov., a novel member of the phylum Bacteroidetes isolated from seawater in a mussel farm.</title>
        <authorList>
            <person name="Zhao L.-H."/>
            <person name="Wang Z.-J."/>
        </authorList>
    </citation>
    <scope>NUCLEOTIDE SEQUENCE</scope>
    <source>
        <strain evidence="3">29W222</strain>
    </source>
</reference>
<dbReference type="InterPro" id="IPR042098">
    <property type="entry name" value="TauD-like_sf"/>
</dbReference>
<name>A0A937G6I4_9BACT</name>
<keyword evidence="4" id="KW-1185">Reference proteome</keyword>
<dbReference type="Proteomes" id="UP000614216">
    <property type="component" value="Unassembled WGS sequence"/>
</dbReference>
<evidence type="ECO:0000313" key="3">
    <source>
        <dbReference type="EMBL" id="MBL6449336.1"/>
    </source>
</evidence>
<evidence type="ECO:0000256" key="2">
    <source>
        <dbReference type="ARBA" id="ARBA00023002"/>
    </source>
</evidence>
<dbReference type="GO" id="GO:0016706">
    <property type="term" value="F:2-oxoglutarate-dependent dioxygenase activity"/>
    <property type="evidence" value="ECO:0007669"/>
    <property type="project" value="UniProtKB-ARBA"/>
</dbReference>
<comment type="caution">
    <text evidence="3">The sequence shown here is derived from an EMBL/GenBank/DDBJ whole genome shotgun (WGS) entry which is preliminary data.</text>
</comment>
<dbReference type="SUPFAM" id="SSF51197">
    <property type="entry name" value="Clavaminate synthase-like"/>
    <property type="match status" value="1"/>
</dbReference>
<dbReference type="PANTHER" id="PTHR10696:SF56">
    <property type="entry name" value="TAUD_TFDA-LIKE DOMAIN-CONTAINING PROTEIN"/>
    <property type="match status" value="1"/>
</dbReference>
<dbReference type="InterPro" id="IPR050411">
    <property type="entry name" value="AlphaKG_dependent_hydroxylases"/>
</dbReference>
<protein>
    <submittedName>
        <fullName evidence="3">TauD/TfdA family dioxygenase</fullName>
    </submittedName>
</protein>
<accession>A0A937G6I4</accession>
<evidence type="ECO:0000313" key="4">
    <source>
        <dbReference type="Proteomes" id="UP000614216"/>
    </source>
</evidence>
<organism evidence="3 4">
    <name type="scientific">Fulvivirga marina</name>
    <dbReference type="NCBI Taxonomy" id="2494733"/>
    <lineage>
        <taxon>Bacteria</taxon>
        <taxon>Pseudomonadati</taxon>
        <taxon>Bacteroidota</taxon>
        <taxon>Cytophagia</taxon>
        <taxon>Cytophagales</taxon>
        <taxon>Fulvivirgaceae</taxon>
        <taxon>Fulvivirga</taxon>
    </lineage>
</organism>
<sequence>MNWIDYRTAVPFNYSRENIEDLPEQAIVTVSADERGRLFEASLKIPYNPYRMNEQEKFISEAKKLSDLLSSESRKLIDHELYEGYGAVLISGLPMDPDLPDTPEKGGSLSPEYKKTFVTEAMLMAFGNLTNTEPFNFRQEGWGMAPLIDNIVPVLKLKDQRGAGGYSNDFPFHCESTWHRKRPDFLILAGIRSAQNAKTLVFSANQLKGTKWYEEAGKMEGKFRLKAPDLYLKMEAEGIPMGTPHHSSMSPLAIKEGMVELNLNFNGIDCIDQDSVDWMHSLEQFIEDNSVGTILQPGSLLILNNSRTCHTRTGYIPDFNKKDRWFIRGYFKRDLWVGVNLDMYHADKQFFNELLACGWTDAEGKLTKEFLRYVFEYKELEKLDGKMQQLAQNAFGYTPVTGSRIV</sequence>
<gene>
    <name evidence="3" type="ORF">JMN32_23700</name>
</gene>
<dbReference type="EMBL" id="JAEUGD010000066">
    <property type="protein sequence ID" value="MBL6449336.1"/>
    <property type="molecule type" value="Genomic_DNA"/>
</dbReference>
<dbReference type="PANTHER" id="PTHR10696">
    <property type="entry name" value="GAMMA-BUTYROBETAINE HYDROXYLASE-RELATED"/>
    <property type="match status" value="1"/>
</dbReference>
<dbReference type="AlphaFoldDB" id="A0A937G6I4"/>
<dbReference type="Gene3D" id="3.60.130.10">
    <property type="entry name" value="Clavaminate synthase-like"/>
    <property type="match status" value="1"/>
</dbReference>
<dbReference type="RefSeq" id="WP_202858865.1">
    <property type="nucleotide sequence ID" value="NZ_JAEUGD010000066.1"/>
</dbReference>
<keyword evidence="2" id="KW-0560">Oxidoreductase</keyword>